<feature type="region of interest" description="Disordered" evidence="1">
    <location>
        <begin position="1"/>
        <end position="84"/>
    </location>
</feature>
<organism evidence="2 3">
    <name type="scientific">Ricinus communis</name>
    <name type="common">Castor bean</name>
    <dbReference type="NCBI Taxonomy" id="3988"/>
    <lineage>
        <taxon>Eukaryota</taxon>
        <taxon>Viridiplantae</taxon>
        <taxon>Streptophyta</taxon>
        <taxon>Embryophyta</taxon>
        <taxon>Tracheophyta</taxon>
        <taxon>Spermatophyta</taxon>
        <taxon>Magnoliopsida</taxon>
        <taxon>eudicotyledons</taxon>
        <taxon>Gunneridae</taxon>
        <taxon>Pentapetalae</taxon>
        <taxon>rosids</taxon>
        <taxon>fabids</taxon>
        <taxon>Malpighiales</taxon>
        <taxon>Euphorbiaceae</taxon>
        <taxon>Acalyphoideae</taxon>
        <taxon>Acalypheae</taxon>
        <taxon>Ricinus</taxon>
    </lineage>
</organism>
<dbReference type="EMBL" id="EQ992224">
    <property type="protein sequence ID" value="EEF22626.1"/>
    <property type="molecule type" value="Genomic_DNA"/>
</dbReference>
<accession>B9TND9</accession>
<dbReference type="Proteomes" id="UP000008311">
    <property type="component" value="Unassembled WGS sequence"/>
</dbReference>
<evidence type="ECO:0000256" key="1">
    <source>
        <dbReference type="SAM" id="MobiDB-lite"/>
    </source>
</evidence>
<dbReference type="AlphaFoldDB" id="B9TND9"/>
<protein>
    <submittedName>
        <fullName evidence="2">Uncharacterized protein</fullName>
    </submittedName>
</protein>
<proteinExistence type="predicted"/>
<name>B9TND9_RICCO</name>
<reference evidence="3" key="1">
    <citation type="journal article" date="2010" name="Nat. Biotechnol.">
        <title>Draft genome sequence of the oilseed species Ricinus communis.</title>
        <authorList>
            <person name="Chan A.P."/>
            <person name="Crabtree J."/>
            <person name="Zhao Q."/>
            <person name="Lorenzi H."/>
            <person name="Orvis J."/>
            <person name="Puiu D."/>
            <person name="Melake-Berhan A."/>
            <person name="Jones K.M."/>
            <person name="Redman J."/>
            <person name="Chen G."/>
            <person name="Cahoon E.B."/>
            <person name="Gedil M."/>
            <person name="Stanke M."/>
            <person name="Haas B.J."/>
            <person name="Wortman J.R."/>
            <person name="Fraser-Liggett C.M."/>
            <person name="Ravel J."/>
            <person name="Rabinowicz P.D."/>
        </authorList>
    </citation>
    <scope>NUCLEOTIDE SEQUENCE [LARGE SCALE GENOMIC DNA]</scope>
    <source>
        <strain evidence="3">cv. Hale</strain>
    </source>
</reference>
<sequence length="84" mass="9430">MNNDRSRPPTADGTNDEPGRSWRHVAKHTRPRCGGTWPPGPARTGAPREDHRRRANQRAAARQRGGIQRTSQAARYRRDPRPGG</sequence>
<evidence type="ECO:0000313" key="3">
    <source>
        <dbReference type="Proteomes" id="UP000008311"/>
    </source>
</evidence>
<feature type="compositionally biased region" description="Basic residues" evidence="1">
    <location>
        <begin position="21"/>
        <end position="31"/>
    </location>
</feature>
<dbReference type="InParanoid" id="B9TND9"/>
<gene>
    <name evidence="2" type="ORF">RCOM_2087400</name>
</gene>
<keyword evidence="3" id="KW-1185">Reference proteome</keyword>
<feature type="compositionally biased region" description="Low complexity" evidence="1">
    <location>
        <begin position="57"/>
        <end position="69"/>
    </location>
</feature>
<evidence type="ECO:0000313" key="2">
    <source>
        <dbReference type="EMBL" id="EEF22626.1"/>
    </source>
</evidence>